<evidence type="ECO:0000256" key="1">
    <source>
        <dbReference type="SAM" id="Phobius"/>
    </source>
</evidence>
<feature type="transmembrane region" description="Helical" evidence="1">
    <location>
        <begin position="133"/>
        <end position="158"/>
    </location>
</feature>
<feature type="transmembrane region" description="Helical" evidence="1">
    <location>
        <begin position="179"/>
        <end position="203"/>
    </location>
</feature>
<dbReference type="EMBL" id="SNSC02000002">
    <property type="protein sequence ID" value="TID27024.1"/>
    <property type="molecule type" value="Genomic_DNA"/>
</dbReference>
<keyword evidence="1" id="KW-0472">Membrane</keyword>
<keyword evidence="1" id="KW-1133">Transmembrane helix</keyword>
<evidence type="ECO:0000313" key="2">
    <source>
        <dbReference type="EMBL" id="TID27024.1"/>
    </source>
</evidence>
<name>A0A4Z1PH65_9PEZI</name>
<protein>
    <submittedName>
        <fullName evidence="2">Uncharacterized protein</fullName>
    </submittedName>
</protein>
<sequence length="217" mass="24149">MPLVLIGLPLMAACEYFFRHRTTALAELELLPRRTTEPRPRSSNITVQQKANFNRESYEGSPWFKTSTWLTMIIILGTTVMVLNFVAEQADALNVIRRTLFPVVFTLCFVLFSFGIFAMLAHDIWPEKRSTRWANGFLTFWAIATTAGMLFLAVFIFWSLGSEMSSGYRGSGPDPNTSIAAITIASAAAVFLLYAILCVRAGYLISRKVGAPAYIAV</sequence>
<keyword evidence="3" id="KW-1185">Reference proteome</keyword>
<dbReference type="Proteomes" id="UP000298493">
    <property type="component" value="Unassembled WGS sequence"/>
</dbReference>
<feature type="transmembrane region" description="Helical" evidence="1">
    <location>
        <begin position="69"/>
        <end position="87"/>
    </location>
</feature>
<proteinExistence type="predicted"/>
<comment type="caution">
    <text evidence="2">The sequence shown here is derived from an EMBL/GenBank/DDBJ whole genome shotgun (WGS) entry which is preliminary data.</text>
</comment>
<organism evidence="2 3">
    <name type="scientific">Venturia nashicola</name>
    <dbReference type="NCBI Taxonomy" id="86259"/>
    <lineage>
        <taxon>Eukaryota</taxon>
        <taxon>Fungi</taxon>
        <taxon>Dikarya</taxon>
        <taxon>Ascomycota</taxon>
        <taxon>Pezizomycotina</taxon>
        <taxon>Dothideomycetes</taxon>
        <taxon>Pleosporomycetidae</taxon>
        <taxon>Venturiales</taxon>
        <taxon>Venturiaceae</taxon>
        <taxon>Venturia</taxon>
    </lineage>
</organism>
<feature type="transmembrane region" description="Helical" evidence="1">
    <location>
        <begin position="99"/>
        <end position="121"/>
    </location>
</feature>
<reference evidence="2 3" key="1">
    <citation type="submission" date="2019-04" db="EMBL/GenBank/DDBJ databases">
        <title>High contiguity whole genome sequence and gene annotation resource for two Venturia nashicola isolates.</title>
        <authorList>
            <person name="Prokchorchik M."/>
            <person name="Won K."/>
            <person name="Lee Y."/>
            <person name="Choi E.D."/>
            <person name="Segonzac C."/>
            <person name="Sohn K.H."/>
        </authorList>
    </citation>
    <scope>NUCLEOTIDE SEQUENCE [LARGE SCALE GENOMIC DNA]</scope>
    <source>
        <strain evidence="2 3">PRI2</strain>
    </source>
</reference>
<accession>A0A4Z1PH65</accession>
<dbReference type="AlphaFoldDB" id="A0A4Z1PH65"/>
<gene>
    <name evidence="2" type="ORF">E6O75_ATG01517</name>
</gene>
<keyword evidence="1" id="KW-0812">Transmembrane</keyword>
<evidence type="ECO:0000313" key="3">
    <source>
        <dbReference type="Proteomes" id="UP000298493"/>
    </source>
</evidence>